<name>A0A426YBX9_ENSVE</name>
<organism evidence="1 2">
    <name type="scientific">Ensete ventricosum</name>
    <name type="common">Abyssinian banana</name>
    <name type="synonym">Musa ensete</name>
    <dbReference type="NCBI Taxonomy" id="4639"/>
    <lineage>
        <taxon>Eukaryota</taxon>
        <taxon>Viridiplantae</taxon>
        <taxon>Streptophyta</taxon>
        <taxon>Embryophyta</taxon>
        <taxon>Tracheophyta</taxon>
        <taxon>Spermatophyta</taxon>
        <taxon>Magnoliopsida</taxon>
        <taxon>Liliopsida</taxon>
        <taxon>Zingiberales</taxon>
        <taxon>Musaceae</taxon>
        <taxon>Ensete</taxon>
    </lineage>
</organism>
<protein>
    <submittedName>
        <fullName evidence="1">Uncharacterized protein</fullName>
    </submittedName>
</protein>
<gene>
    <name evidence="1" type="ORF">B296_00031600</name>
</gene>
<evidence type="ECO:0000313" key="1">
    <source>
        <dbReference type="EMBL" id="RRT49200.1"/>
    </source>
</evidence>
<evidence type="ECO:0000313" key="2">
    <source>
        <dbReference type="Proteomes" id="UP000287651"/>
    </source>
</evidence>
<dbReference type="Proteomes" id="UP000287651">
    <property type="component" value="Unassembled WGS sequence"/>
</dbReference>
<accession>A0A426YBX9</accession>
<comment type="caution">
    <text evidence="1">The sequence shown here is derived from an EMBL/GenBank/DDBJ whole genome shotgun (WGS) entry which is preliminary data.</text>
</comment>
<proteinExistence type="predicted"/>
<reference evidence="1 2" key="1">
    <citation type="journal article" date="2014" name="Agronomy (Basel)">
        <title>A Draft Genome Sequence for Ensete ventricosum, the Drought-Tolerant Tree Against Hunger.</title>
        <authorList>
            <person name="Harrison J."/>
            <person name="Moore K.A."/>
            <person name="Paszkiewicz K."/>
            <person name="Jones T."/>
            <person name="Grant M."/>
            <person name="Ambacheew D."/>
            <person name="Muzemil S."/>
            <person name="Studholme D.J."/>
        </authorList>
    </citation>
    <scope>NUCLEOTIDE SEQUENCE [LARGE SCALE GENOMIC DNA]</scope>
</reference>
<dbReference type="EMBL" id="AMZH03013482">
    <property type="protein sequence ID" value="RRT49200.1"/>
    <property type="molecule type" value="Genomic_DNA"/>
</dbReference>
<dbReference type="AlphaFoldDB" id="A0A426YBX9"/>
<sequence length="213" mass="23222">MPVTLPLLPPTTANRSCCLSPSPLILLLPPPSTSSSSSASHVVVGCRRYHWQPCNHRPPLSLSYISRTLSPMPLLLHDAGRIPDATAFLYHSQLLTADVPSLSLPLPLLPPPSPSAFLYLTPPSPPLLFPFSPAPSSSTARISPIATFQPHFHQQHLFFLAERSLLNDRSSRLLPPTSVCSNNSCCPHLRPFFPTLTIIVVPVQLQHGPPLHL</sequence>